<dbReference type="SUPFAM" id="SSF54695">
    <property type="entry name" value="POZ domain"/>
    <property type="match status" value="1"/>
</dbReference>
<keyword evidence="1" id="KW-0880">Kelch repeat</keyword>
<comment type="caution">
    <text evidence="4">The sequence shown here is derived from an EMBL/GenBank/DDBJ whole genome shotgun (WGS) entry which is preliminary data.</text>
</comment>
<dbReference type="InterPro" id="IPR011705">
    <property type="entry name" value="BACK"/>
</dbReference>
<dbReference type="InterPro" id="IPR015915">
    <property type="entry name" value="Kelch-typ_b-propeller"/>
</dbReference>
<dbReference type="GO" id="GO:0005794">
    <property type="term" value="C:Golgi apparatus"/>
    <property type="evidence" value="ECO:0007669"/>
    <property type="project" value="TreeGrafter"/>
</dbReference>
<dbReference type="Proteomes" id="UP001162131">
    <property type="component" value="Unassembled WGS sequence"/>
</dbReference>
<name>A0AAU9JFL0_9CILI</name>
<organism evidence="4 5">
    <name type="scientific">Blepharisma stoltei</name>
    <dbReference type="NCBI Taxonomy" id="1481888"/>
    <lineage>
        <taxon>Eukaryota</taxon>
        <taxon>Sar</taxon>
        <taxon>Alveolata</taxon>
        <taxon>Ciliophora</taxon>
        <taxon>Postciliodesmatophora</taxon>
        <taxon>Heterotrichea</taxon>
        <taxon>Heterotrichida</taxon>
        <taxon>Blepharismidae</taxon>
        <taxon>Blepharisma</taxon>
    </lineage>
</organism>
<dbReference type="InterPro" id="IPR000210">
    <property type="entry name" value="BTB/POZ_dom"/>
</dbReference>
<dbReference type="SUPFAM" id="SSF117281">
    <property type="entry name" value="Kelch motif"/>
    <property type="match status" value="2"/>
</dbReference>
<sequence>MAELKHPEEESLENKPWCWTTVLAQSKPPCQRSLHTGVVLENSLYIFGGYDGVQRTNDFYRFSFANSRWTQIVSNGVFPTPRDRHVSVVFGTCVYVYGGYDGYNRVNDFYEYNAETNTWREIISSGNGSPPSARHSHSGVVYEGSMYIFAGYDGLYRNDFHRYNFETNSWRIVTDSLGANEHWPKPRYRTTATVVGDKMLVFGGHDGARQLNDFYAWSFTNETWSEIETLGFPPSPRDSHVAVSFKNSLFIFGGSTGNARSDFFEYKFDEQRWLPICSTGGTPPCSRFCHIGVVYGKCFFIFGGYDGSTRLNDFKQFRFETESSDVPESTLTQELSCLVNNQQFSDITFIIEGKPIYAHKLLLCRSNYFSAMFSGNMIEGNSKEITINNISYPIFLTILRYLYTDQADVNLEIAMDLFEAADLFCIERLKKICEQRIMSSINIENAANIFQASDLHGASNLREASLRYIVNNFDQVCKTASFKDMARANVELVLEILNKR</sequence>
<evidence type="ECO:0000256" key="2">
    <source>
        <dbReference type="ARBA" id="ARBA00022737"/>
    </source>
</evidence>
<accession>A0AAU9JFL0</accession>
<keyword evidence="2" id="KW-0677">Repeat</keyword>
<proteinExistence type="predicted"/>
<evidence type="ECO:0000259" key="3">
    <source>
        <dbReference type="PROSITE" id="PS50097"/>
    </source>
</evidence>
<dbReference type="EMBL" id="CAJZBQ010000035">
    <property type="protein sequence ID" value="CAG9323852.1"/>
    <property type="molecule type" value="Genomic_DNA"/>
</dbReference>
<dbReference type="AlphaFoldDB" id="A0AAU9JFL0"/>
<dbReference type="CDD" id="cd14733">
    <property type="entry name" value="BACK"/>
    <property type="match status" value="1"/>
</dbReference>
<dbReference type="InterPro" id="IPR006652">
    <property type="entry name" value="Kelch_1"/>
</dbReference>
<gene>
    <name evidence="4" type="ORF">BSTOLATCC_MIC34888</name>
</gene>
<dbReference type="PROSITE" id="PS50097">
    <property type="entry name" value="BTB"/>
    <property type="match status" value="1"/>
</dbReference>
<dbReference type="InterPro" id="IPR011333">
    <property type="entry name" value="SKP1/BTB/POZ_sf"/>
</dbReference>
<dbReference type="Gene3D" id="3.30.710.10">
    <property type="entry name" value="Potassium Channel Kv1.1, Chain A"/>
    <property type="match status" value="1"/>
</dbReference>
<dbReference type="Pfam" id="PF00651">
    <property type="entry name" value="BTB"/>
    <property type="match status" value="1"/>
</dbReference>
<dbReference type="Gene3D" id="2.120.10.80">
    <property type="entry name" value="Kelch-type beta propeller"/>
    <property type="match status" value="2"/>
</dbReference>
<keyword evidence="5" id="KW-1185">Reference proteome</keyword>
<evidence type="ECO:0000256" key="1">
    <source>
        <dbReference type="ARBA" id="ARBA00022441"/>
    </source>
</evidence>
<dbReference type="SMART" id="SM00225">
    <property type="entry name" value="BTB"/>
    <property type="match status" value="1"/>
</dbReference>
<dbReference type="PANTHER" id="PTHR46376">
    <property type="entry name" value="LEUCINE-ZIPPER-LIKE TRANSCRIPTIONAL REGULATOR 1"/>
    <property type="match status" value="1"/>
</dbReference>
<dbReference type="SMART" id="SM00612">
    <property type="entry name" value="Kelch"/>
    <property type="match status" value="4"/>
</dbReference>
<evidence type="ECO:0000313" key="4">
    <source>
        <dbReference type="EMBL" id="CAG9323852.1"/>
    </source>
</evidence>
<protein>
    <recommendedName>
        <fullName evidence="3">BTB domain-containing protein</fullName>
    </recommendedName>
</protein>
<dbReference type="PANTHER" id="PTHR46376:SF1">
    <property type="entry name" value="LEUCINE-ZIPPER-LIKE TRANSCRIPTIONAL REGULATOR 1"/>
    <property type="match status" value="1"/>
</dbReference>
<dbReference type="Pfam" id="PF07707">
    <property type="entry name" value="BACK"/>
    <property type="match status" value="1"/>
</dbReference>
<dbReference type="Gene3D" id="1.25.40.420">
    <property type="match status" value="1"/>
</dbReference>
<reference evidence="4" key="1">
    <citation type="submission" date="2021-09" db="EMBL/GenBank/DDBJ databases">
        <authorList>
            <consortium name="AG Swart"/>
            <person name="Singh M."/>
            <person name="Singh A."/>
            <person name="Seah K."/>
            <person name="Emmerich C."/>
        </authorList>
    </citation>
    <scope>NUCLEOTIDE SEQUENCE</scope>
    <source>
        <strain evidence="4">ATCC30299</strain>
    </source>
</reference>
<dbReference type="InterPro" id="IPR051568">
    <property type="entry name" value="LZTR1/Attractin"/>
</dbReference>
<dbReference type="Pfam" id="PF24681">
    <property type="entry name" value="Kelch_KLHDC2_KLHL20_DRC7"/>
    <property type="match status" value="1"/>
</dbReference>
<feature type="domain" description="BTB" evidence="3">
    <location>
        <begin position="345"/>
        <end position="411"/>
    </location>
</feature>
<evidence type="ECO:0000313" key="5">
    <source>
        <dbReference type="Proteomes" id="UP001162131"/>
    </source>
</evidence>